<accession>A0A2S9K403</accession>
<evidence type="ECO:0000313" key="5">
    <source>
        <dbReference type="Proteomes" id="UP000238589"/>
    </source>
</evidence>
<keyword evidence="1" id="KW-0472">Membrane</keyword>
<sequence>MAASSLDRPGSRLAAQPLSNRFEQALSNPRYHLYYTVPRTVAPAAGEGLQVDKGSVIKHRRYPLQVLLSVLFSTLVLAAGLGVAWRGYAESRAVALAAAEENFIHVGRQAQSELHATLDPAGSLAELLALHPLAQARNLSQRLQALPLLRHALSGRTPLAAVYAGYEDGSFFLLRPMLDPFQRERVAAPPASSWLVQSIETDARGGRQVSYLFFDDALLELERRVGVPYALDPRSRPWFERAITPGQRVLSDPYVFFTTEAPGMTVSVRSPAGSVIGVDVTLESLSDLLSGLRTLPVMRVALFDSQRHLLARAFVNQTLVRREGDQLKLATIDQFGLPLAALQPVGPAAAPVSRDIDAHGVIWKTVVLPVETQGSTLSLAVGIPLDILLERAREIRNWGLITTLLVLAIMVPLTAWVAHKVSDSLRRITRQAADIQAFSFDGPSAGESPVLEIEQLARTVDMMRATIRNFLDIAASLAAEPDLSRLLDRVVNETSKMMGAAGGIAFLPDEQGVLRSAAVAPIGGAQNRSVLPVPALEPSSPIAQAFDSGSTVVATIAPGTGGALDFLGELWPEESFVLTAIPLLDRAREKVGVLALFQRGTEPPSKARLAFAETLSGTAAVAIETRRLLAARKELLDAFIRLIAGAIDARSRYTGGHCARVPELTQMLAEAACEVREGPYRDFTLDAQEWEAVQIASWLHDCGKVTTPEYVVDKATKLEALHDRLHEVRMRFEVLKRDAEIAYWKSVAEGADREAGMAGLRQAWEQLDEEFAFVAACNEGGEYMDPDRVERLKTIAARTWQRTLDDRIGLSQDEKARKARQPAQPLPVTEALLADKPEHRLPHAGADLLPDDNPWGFKLQVPEYKFDRGELHNLSVGRGTLTEEDRYAINHHIVQTIVMLSQLPFPKHLRQVPELAGAHHETMDGRGYPRRLRREEMSPVARMMAIADIFEALTAADRPYKKAKKLSEALAIMAAMTRDQHIDAELFELFLRSGVYRRYAERFLQPEQIDLVEIEPLLATAAGARR</sequence>
<dbReference type="InterPro" id="IPR003607">
    <property type="entry name" value="HD/PDEase_dom"/>
</dbReference>
<evidence type="ECO:0000313" key="4">
    <source>
        <dbReference type="EMBL" id="PRD65117.1"/>
    </source>
</evidence>
<name>A0A2S9K403_9BURK</name>
<keyword evidence="5" id="KW-1185">Reference proteome</keyword>
<dbReference type="PANTHER" id="PTHR45228">
    <property type="entry name" value="CYCLIC DI-GMP PHOSPHODIESTERASE TM_0186-RELATED"/>
    <property type="match status" value="1"/>
</dbReference>
<dbReference type="EMBL" id="PVLQ01000035">
    <property type="protein sequence ID" value="PRD65117.1"/>
    <property type="molecule type" value="Genomic_DNA"/>
</dbReference>
<organism evidence="4 5">
    <name type="scientific">Malikia granosa</name>
    <dbReference type="NCBI Taxonomy" id="263067"/>
    <lineage>
        <taxon>Bacteria</taxon>
        <taxon>Pseudomonadati</taxon>
        <taxon>Pseudomonadota</taxon>
        <taxon>Betaproteobacteria</taxon>
        <taxon>Burkholderiales</taxon>
        <taxon>Comamonadaceae</taxon>
        <taxon>Malikia</taxon>
    </lineage>
</organism>
<keyword evidence="1" id="KW-0812">Transmembrane</keyword>
<dbReference type="SMART" id="SM00471">
    <property type="entry name" value="HDc"/>
    <property type="match status" value="1"/>
</dbReference>
<reference evidence="4 5" key="1">
    <citation type="submission" date="2018-03" db="EMBL/GenBank/DDBJ databases">
        <title>Comparative genomics illustrates the genes involved in a hyperalkaliphilic mechanisms of Serpentinomonas isolated from highly-alkaline calcium-rich serpentinized springs.</title>
        <authorList>
            <person name="Suzuki S."/>
            <person name="Ishii S."/>
            <person name="Walworth N."/>
            <person name="Bird L."/>
            <person name="Kuenen J.G."/>
            <person name="Nealson K.H."/>
        </authorList>
    </citation>
    <scope>NUCLEOTIDE SEQUENCE [LARGE SCALE GENOMIC DNA]</scope>
    <source>
        <strain evidence="4 5">P1</strain>
    </source>
</reference>
<evidence type="ECO:0000259" key="3">
    <source>
        <dbReference type="PROSITE" id="PS51832"/>
    </source>
</evidence>
<dbReference type="SUPFAM" id="SSF103190">
    <property type="entry name" value="Sensory domain-like"/>
    <property type="match status" value="1"/>
</dbReference>
<dbReference type="SUPFAM" id="SSF55781">
    <property type="entry name" value="GAF domain-like"/>
    <property type="match status" value="1"/>
</dbReference>
<dbReference type="InterPro" id="IPR003660">
    <property type="entry name" value="HAMP_dom"/>
</dbReference>
<dbReference type="Gene3D" id="3.30.450.20">
    <property type="entry name" value="PAS domain"/>
    <property type="match status" value="2"/>
</dbReference>
<dbReference type="SUPFAM" id="SSF109604">
    <property type="entry name" value="HD-domain/PDEase-like"/>
    <property type="match status" value="2"/>
</dbReference>
<keyword evidence="1" id="KW-1133">Transmembrane helix</keyword>
<dbReference type="Gene3D" id="6.10.340.10">
    <property type="match status" value="1"/>
</dbReference>
<dbReference type="InterPro" id="IPR029016">
    <property type="entry name" value="GAF-like_dom_sf"/>
</dbReference>
<feature type="domain" description="HAMP" evidence="2">
    <location>
        <begin position="419"/>
        <end position="472"/>
    </location>
</feature>
<dbReference type="Gene3D" id="3.30.450.40">
    <property type="match status" value="1"/>
</dbReference>
<dbReference type="PROSITE" id="PS50885">
    <property type="entry name" value="HAMP"/>
    <property type="match status" value="1"/>
</dbReference>
<dbReference type="GO" id="GO:0007165">
    <property type="term" value="P:signal transduction"/>
    <property type="evidence" value="ECO:0007669"/>
    <property type="project" value="InterPro"/>
</dbReference>
<evidence type="ECO:0008006" key="6">
    <source>
        <dbReference type="Google" id="ProtNLM"/>
    </source>
</evidence>
<dbReference type="Gene3D" id="1.10.3210.10">
    <property type="entry name" value="Hypothetical protein af1432"/>
    <property type="match status" value="2"/>
</dbReference>
<evidence type="ECO:0000256" key="1">
    <source>
        <dbReference type="SAM" id="Phobius"/>
    </source>
</evidence>
<feature type="transmembrane region" description="Helical" evidence="1">
    <location>
        <begin position="62"/>
        <end position="85"/>
    </location>
</feature>
<dbReference type="Pfam" id="PF13487">
    <property type="entry name" value="HD_5"/>
    <property type="match status" value="1"/>
</dbReference>
<dbReference type="PROSITE" id="PS51832">
    <property type="entry name" value="HD_GYP"/>
    <property type="match status" value="1"/>
</dbReference>
<dbReference type="AlphaFoldDB" id="A0A2S9K403"/>
<dbReference type="CDD" id="cd00077">
    <property type="entry name" value="HDc"/>
    <property type="match status" value="1"/>
</dbReference>
<dbReference type="InterPro" id="IPR037522">
    <property type="entry name" value="HD_GYP_dom"/>
</dbReference>
<dbReference type="SMART" id="SM00065">
    <property type="entry name" value="GAF"/>
    <property type="match status" value="1"/>
</dbReference>
<comment type="caution">
    <text evidence="4">The sequence shown here is derived from an EMBL/GenBank/DDBJ whole genome shotgun (WGS) entry which is preliminary data.</text>
</comment>
<dbReference type="GO" id="GO:0016020">
    <property type="term" value="C:membrane"/>
    <property type="evidence" value="ECO:0007669"/>
    <property type="project" value="InterPro"/>
</dbReference>
<proteinExistence type="predicted"/>
<dbReference type="InterPro" id="IPR052020">
    <property type="entry name" value="Cyclic_di-GMP/3'3'-cGAMP_PDE"/>
</dbReference>
<dbReference type="Proteomes" id="UP000238589">
    <property type="component" value="Unassembled WGS sequence"/>
</dbReference>
<dbReference type="InterPro" id="IPR003018">
    <property type="entry name" value="GAF"/>
</dbReference>
<dbReference type="InterPro" id="IPR029151">
    <property type="entry name" value="Sensor-like_sf"/>
</dbReference>
<dbReference type="OrthoDB" id="9774747at2"/>
<feature type="domain" description="HD-GYP" evidence="3">
    <location>
        <begin position="797"/>
        <end position="1006"/>
    </location>
</feature>
<gene>
    <name evidence="4" type="ORF">C6P64_10675</name>
</gene>
<dbReference type="Pfam" id="PF13185">
    <property type="entry name" value="GAF_2"/>
    <property type="match status" value="1"/>
</dbReference>
<protein>
    <recommendedName>
        <fullName evidence="6">Phosphohydrolase</fullName>
    </recommendedName>
</protein>
<dbReference type="GO" id="GO:0008081">
    <property type="term" value="F:phosphoric diester hydrolase activity"/>
    <property type="evidence" value="ECO:0007669"/>
    <property type="project" value="UniProtKB-ARBA"/>
</dbReference>
<evidence type="ECO:0000259" key="2">
    <source>
        <dbReference type="PROSITE" id="PS50885"/>
    </source>
</evidence>
<feature type="transmembrane region" description="Helical" evidence="1">
    <location>
        <begin position="398"/>
        <end position="418"/>
    </location>
</feature>
<dbReference type="PANTHER" id="PTHR45228:SF5">
    <property type="entry name" value="CYCLIC DI-GMP PHOSPHODIESTERASE VC_1348-RELATED"/>
    <property type="match status" value="1"/>
</dbReference>